<keyword evidence="1" id="KW-1185">Reference proteome</keyword>
<evidence type="ECO:0000313" key="2">
    <source>
        <dbReference type="WBParaSite" id="nRc.2.0.1.t03925-RA"/>
    </source>
</evidence>
<protein>
    <submittedName>
        <fullName evidence="2">Uncharacterized protein</fullName>
    </submittedName>
</protein>
<accession>A0A915HR57</accession>
<evidence type="ECO:0000313" key="1">
    <source>
        <dbReference type="Proteomes" id="UP000887565"/>
    </source>
</evidence>
<dbReference type="AlphaFoldDB" id="A0A915HR57"/>
<dbReference type="WBParaSite" id="nRc.2.0.1.t03925-RA">
    <property type="protein sequence ID" value="nRc.2.0.1.t03925-RA"/>
    <property type="gene ID" value="nRc.2.0.1.g03925"/>
</dbReference>
<proteinExistence type="predicted"/>
<name>A0A915HR57_ROMCU</name>
<sequence>LESKYCPVRSGGRLPSKGIFFDCRELFSYAVILEQTEFQSVAKLIQIPDIYHDFFDGFLNYETILGKFGAPSHKSWLYPPTTDWRQIACRNIIKENILTYRSTLDDHNRLVSRCLSAYDGILRKL</sequence>
<reference evidence="2" key="1">
    <citation type="submission" date="2022-11" db="UniProtKB">
        <authorList>
            <consortium name="WormBaseParasite"/>
        </authorList>
    </citation>
    <scope>IDENTIFICATION</scope>
</reference>
<dbReference type="Proteomes" id="UP000887565">
    <property type="component" value="Unplaced"/>
</dbReference>
<organism evidence="1 2">
    <name type="scientific">Romanomermis culicivorax</name>
    <name type="common">Nematode worm</name>
    <dbReference type="NCBI Taxonomy" id="13658"/>
    <lineage>
        <taxon>Eukaryota</taxon>
        <taxon>Metazoa</taxon>
        <taxon>Ecdysozoa</taxon>
        <taxon>Nematoda</taxon>
        <taxon>Enoplea</taxon>
        <taxon>Dorylaimia</taxon>
        <taxon>Mermithida</taxon>
        <taxon>Mermithoidea</taxon>
        <taxon>Mermithidae</taxon>
        <taxon>Romanomermis</taxon>
    </lineage>
</organism>